<keyword evidence="2" id="KW-0472">Membrane</keyword>
<feature type="region of interest" description="Disordered" evidence="1">
    <location>
        <begin position="356"/>
        <end position="382"/>
    </location>
</feature>
<dbReference type="PANTHER" id="PTHR21477:SF12">
    <property type="entry name" value="PROTEIN PHLOEM PROTEIN 2-LIKE A10"/>
    <property type="match status" value="1"/>
</dbReference>
<accession>A0AAD2DXI0</accession>
<evidence type="ECO:0000256" key="2">
    <source>
        <dbReference type="SAM" id="Phobius"/>
    </source>
</evidence>
<dbReference type="Proteomes" id="UP000834106">
    <property type="component" value="Chromosome 11"/>
</dbReference>
<dbReference type="EMBL" id="OU503046">
    <property type="protein sequence ID" value="CAI9771357.1"/>
    <property type="molecule type" value="Genomic_DNA"/>
</dbReference>
<feature type="compositionally biased region" description="Polar residues" evidence="1">
    <location>
        <begin position="1"/>
        <end position="14"/>
    </location>
</feature>
<evidence type="ECO:0008006" key="5">
    <source>
        <dbReference type="Google" id="ProtNLM"/>
    </source>
</evidence>
<feature type="compositionally biased region" description="Low complexity" evidence="1">
    <location>
        <begin position="356"/>
        <end position="369"/>
    </location>
</feature>
<name>A0AAD2DXI0_9LAMI</name>
<dbReference type="InterPro" id="IPR019141">
    <property type="entry name" value="DUF2045"/>
</dbReference>
<reference evidence="3" key="1">
    <citation type="submission" date="2023-05" db="EMBL/GenBank/DDBJ databases">
        <authorList>
            <person name="Huff M."/>
        </authorList>
    </citation>
    <scope>NUCLEOTIDE SEQUENCE</scope>
</reference>
<dbReference type="PANTHER" id="PTHR21477">
    <property type="entry name" value="ZGC:172139"/>
    <property type="match status" value="1"/>
</dbReference>
<protein>
    <recommendedName>
        <fullName evidence="5">Protein PHLOEM PROTEIN 2-LIKE A10</fullName>
    </recommendedName>
</protein>
<feature type="transmembrane region" description="Helical" evidence="2">
    <location>
        <begin position="92"/>
        <end position="110"/>
    </location>
</feature>
<sequence length="502" mass="54325">MSTNSSPTLSQSKHWITDPKPSPTMPIHPTITASQRIQGSSISAISSYAPEHFQFLTGTKEGGGFLGLIDLSYMASGLVKRGLDFTLKKKKWIILLGLMGFSSYGVYKVYHMPSIVRKRSRIIKLFGALIAMAELVSDSAETVSVVSKDLKEFLKSDSDEIPNSLKQLSKIARSEELSESIIRVSEAMTAGIFRGYGVENSRNQIQEAGNSSFTDGVMDKLMSGAGTGFVSAVVGSFARNLVLGFYANGETVRGSNGNGYSGLSCMKLNSSTLPRWVDVVLDDKPRVLIADCIKTFVSTAVAVYLDKTMDVNFYDDMFSGLTNPKHQSKVKDILGSLCNGAVETLVKTSHQVLTASKPNSASGSSSPCSIVDQSEDLSSENDKDLEQAVSSRKLKETIGSDDFQGNGWVNSVSSTLAVPRNRKFVLDVTGRVTFETVKSVIEFFSWKVSDGLRQSLNVAHDEVVVRGLEVVQYVGAKSSVILTICIALFLHILGSTRALLPA</sequence>
<gene>
    <name evidence="3" type="ORF">FPE_LOCUS18787</name>
</gene>
<evidence type="ECO:0000313" key="4">
    <source>
        <dbReference type="Proteomes" id="UP000834106"/>
    </source>
</evidence>
<keyword evidence="2" id="KW-0812">Transmembrane</keyword>
<dbReference type="AlphaFoldDB" id="A0AAD2DXI0"/>
<feature type="region of interest" description="Disordered" evidence="1">
    <location>
        <begin position="1"/>
        <end position="28"/>
    </location>
</feature>
<evidence type="ECO:0000256" key="1">
    <source>
        <dbReference type="SAM" id="MobiDB-lite"/>
    </source>
</evidence>
<evidence type="ECO:0000313" key="3">
    <source>
        <dbReference type="EMBL" id="CAI9771357.1"/>
    </source>
</evidence>
<keyword evidence="4" id="KW-1185">Reference proteome</keyword>
<keyword evidence="2" id="KW-1133">Transmembrane helix</keyword>
<organism evidence="3 4">
    <name type="scientific">Fraxinus pennsylvanica</name>
    <dbReference type="NCBI Taxonomy" id="56036"/>
    <lineage>
        <taxon>Eukaryota</taxon>
        <taxon>Viridiplantae</taxon>
        <taxon>Streptophyta</taxon>
        <taxon>Embryophyta</taxon>
        <taxon>Tracheophyta</taxon>
        <taxon>Spermatophyta</taxon>
        <taxon>Magnoliopsida</taxon>
        <taxon>eudicotyledons</taxon>
        <taxon>Gunneridae</taxon>
        <taxon>Pentapetalae</taxon>
        <taxon>asterids</taxon>
        <taxon>lamiids</taxon>
        <taxon>Lamiales</taxon>
        <taxon>Oleaceae</taxon>
        <taxon>Oleeae</taxon>
        <taxon>Fraxinus</taxon>
    </lineage>
</organism>
<proteinExistence type="predicted"/>